<gene>
    <name evidence="2" type="ORF">MPIPNATIZW_LOCUS11973</name>
</gene>
<reference evidence="2" key="1">
    <citation type="submission" date="2023-12" db="EMBL/GenBank/DDBJ databases">
        <authorList>
            <person name="Brown T."/>
        </authorList>
    </citation>
    <scope>NUCLEOTIDE SEQUENCE</scope>
</reference>
<name>A0ABP0A5G6_PIPNA</name>
<evidence type="ECO:0000313" key="2">
    <source>
        <dbReference type="EMBL" id="CAK6443667.1"/>
    </source>
</evidence>
<dbReference type="EMBL" id="OY882860">
    <property type="protein sequence ID" value="CAK6443667.1"/>
    <property type="molecule type" value="Genomic_DNA"/>
</dbReference>
<sequence>MYLQADVEDHGARDVEVGEVGAQLPSQLEEGEQGAGEPLAEHPVGAGGRGRARDPERQGKRSRHGGHGRGLGAAARLVLGAEGGTRRVTAGSRGTGPMAGTAKVGGRR</sequence>
<evidence type="ECO:0000256" key="1">
    <source>
        <dbReference type="SAM" id="MobiDB-lite"/>
    </source>
</evidence>
<evidence type="ECO:0000313" key="3">
    <source>
        <dbReference type="Proteomes" id="UP001314169"/>
    </source>
</evidence>
<protein>
    <submittedName>
        <fullName evidence="2">Uncharacterized protein</fullName>
    </submittedName>
</protein>
<accession>A0ABP0A5G6</accession>
<feature type="region of interest" description="Disordered" evidence="1">
    <location>
        <begin position="1"/>
        <end position="108"/>
    </location>
</feature>
<keyword evidence="3" id="KW-1185">Reference proteome</keyword>
<dbReference type="Proteomes" id="UP001314169">
    <property type="component" value="Chromosome 3"/>
</dbReference>
<feature type="compositionally biased region" description="Basic and acidic residues" evidence="1">
    <location>
        <begin position="7"/>
        <end position="16"/>
    </location>
</feature>
<organism evidence="2 3">
    <name type="scientific">Pipistrellus nathusii</name>
    <name type="common">Nathusius' pipistrelle</name>
    <dbReference type="NCBI Taxonomy" id="59473"/>
    <lineage>
        <taxon>Eukaryota</taxon>
        <taxon>Metazoa</taxon>
        <taxon>Chordata</taxon>
        <taxon>Craniata</taxon>
        <taxon>Vertebrata</taxon>
        <taxon>Euteleostomi</taxon>
        <taxon>Mammalia</taxon>
        <taxon>Eutheria</taxon>
        <taxon>Laurasiatheria</taxon>
        <taxon>Chiroptera</taxon>
        <taxon>Yangochiroptera</taxon>
        <taxon>Vespertilionidae</taxon>
        <taxon>Pipistrellus</taxon>
    </lineage>
</organism>
<proteinExistence type="predicted"/>